<dbReference type="Pfam" id="PF02222">
    <property type="entry name" value="ATP-grasp"/>
    <property type="match status" value="1"/>
</dbReference>
<dbReference type="InterPro" id="IPR016185">
    <property type="entry name" value="PreATP-grasp_dom_sf"/>
</dbReference>
<keyword evidence="6 8" id="KW-0067">ATP-binding</keyword>
<dbReference type="InterPro" id="IPR054350">
    <property type="entry name" value="PurT/PurK_preATP-grasp"/>
</dbReference>
<dbReference type="Proteomes" id="UP000244064">
    <property type="component" value="Unassembled WGS sequence"/>
</dbReference>
<evidence type="ECO:0000313" key="10">
    <source>
        <dbReference type="EMBL" id="PTU75510.1"/>
    </source>
</evidence>
<keyword evidence="3 8" id="KW-0479">Metal-binding</keyword>
<dbReference type="SUPFAM" id="SSF52440">
    <property type="entry name" value="PreATP-grasp domain"/>
    <property type="match status" value="1"/>
</dbReference>
<evidence type="ECO:0000313" key="11">
    <source>
        <dbReference type="Proteomes" id="UP000244064"/>
    </source>
</evidence>
<gene>
    <name evidence="8 10" type="primary">purT</name>
    <name evidence="10" type="ORF">DBO85_05055</name>
</gene>
<dbReference type="Pfam" id="PF21244">
    <property type="entry name" value="PurT_C"/>
    <property type="match status" value="1"/>
</dbReference>
<feature type="binding site" evidence="8">
    <location>
        <position position="267"/>
    </location>
    <ligand>
        <name>Mg(2+)</name>
        <dbReference type="ChEBI" id="CHEBI:18420"/>
    </ligand>
</feature>
<dbReference type="PROSITE" id="PS50975">
    <property type="entry name" value="ATP_GRASP"/>
    <property type="match status" value="1"/>
</dbReference>
<name>A0A2T5PCP0_9PSED</name>
<dbReference type="InterPro" id="IPR013815">
    <property type="entry name" value="ATP_grasp_subdomain_1"/>
</dbReference>
<comment type="similarity">
    <text evidence="8">Belongs to the PurK/PurT family.</text>
</comment>
<evidence type="ECO:0000256" key="2">
    <source>
        <dbReference type="ARBA" id="ARBA00022598"/>
    </source>
</evidence>
<dbReference type="AlphaFoldDB" id="A0A2T5PCP0"/>
<organism evidence="10 11">
    <name type="scientific">Pseudomonas mangrovi</name>
    <dbReference type="NCBI Taxonomy" id="2161748"/>
    <lineage>
        <taxon>Bacteria</taxon>
        <taxon>Pseudomonadati</taxon>
        <taxon>Pseudomonadota</taxon>
        <taxon>Gammaproteobacteria</taxon>
        <taxon>Pseudomonadales</taxon>
        <taxon>Pseudomonadaceae</taxon>
        <taxon>Pseudomonas</taxon>
    </lineage>
</organism>
<evidence type="ECO:0000256" key="6">
    <source>
        <dbReference type="ARBA" id="ARBA00022840"/>
    </source>
</evidence>
<feature type="binding site" evidence="8">
    <location>
        <position position="114"/>
    </location>
    <ligand>
        <name>ATP</name>
        <dbReference type="ChEBI" id="CHEBI:30616"/>
    </ligand>
</feature>
<evidence type="ECO:0000256" key="1">
    <source>
        <dbReference type="ARBA" id="ARBA00011738"/>
    </source>
</evidence>
<dbReference type="FunFam" id="3.40.50.20:FF:000007">
    <property type="entry name" value="Formate-dependent phosphoribosylglycinamide formyltransferase"/>
    <property type="match status" value="1"/>
</dbReference>
<dbReference type="InterPro" id="IPR003135">
    <property type="entry name" value="ATP-grasp_carboxylate-amine"/>
</dbReference>
<sequence>MPRIGTPLSSSATRVLLCGAGELGKEVVIELQRLGVEVIAVDRYADAPAMQVAHRCHVIDMLDGVALRAVIEQEQPHYIVPEIEAIATATLVELESKGFTVIPTARAAQLTMNREGIRRLAAEELGVPTSPYRFADSFAEYVDAVQAVGYPCVVKPIMSSSGKGQSLLRDEAELEAAWDYAQQGGRAGKGRVIVEGFIDFDYEITLLTVRHAGGTSFCAPIGHRQVKGDYHESWQPQAMSPAALAESERISRRVTEALGGRGIFGVELFVRGDQVWFSEVSPRPHDTGLVTLISQDLSEFALHARAILGLPIPLIRQFGPSASAVILVEGHSRETAFGNLAAALAEPDTALRLFGKPEVAGQRRMGVALARDESVEAARAKATRAAQAVDVTL</sequence>
<proteinExistence type="inferred from homology"/>
<evidence type="ECO:0000256" key="4">
    <source>
        <dbReference type="ARBA" id="ARBA00022741"/>
    </source>
</evidence>
<dbReference type="FunFam" id="3.30.470.20:FF:000027">
    <property type="entry name" value="Formate-dependent phosphoribosylglycinamide formyltransferase"/>
    <property type="match status" value="1"/>
</dbReference>
<comment type="function">
    <text evidence="8">Involved in the de novo purine biosynthesis. Catalyzes the transfer of formate to 5-phospho-ribosyl-glycinamide (GAR), producing 5-phospho-ribosyl-N-formylglycinamide (FGAR). Formate is provided by PurU via hydrolysis of 10-formyl-tetrahydrofolate.</text>
</comment>
<evidence type="ECO:0000256" key="7">
    <source>
        <dbReference type="ARBA" id="ARBA00022842"/>
    </source>
</evidence>
<comment type="pathway">
    <text evidence="8">Purine metabolism; IMP biosynthesis via de novo pathway; N(2)-formyl-N(1)-(5-phospho-D-ribosyl)glycinamide from N(1)-(5-phospho-D-ribosyl)glycinamide (formate route): step 1/1.</text>
</comment>
<feature type="domain" description="ATP-grasp" evidence="9">
    <location>
        <begin position="119"/>
        <end position="308"/>
    </location>
</feature>
<feature type="binding site" evidence="8">
    <location>
        <position position="356"/>
    </location>
    <ligand>
        <name>N(1)-(5-phospho-beta-D-ribosyl)glycinamide</name>
        <dbReference type="ChEBI" id="CHEBI:143788"/>
    </ligand>
</feature>
<dbReference type="UniPathway" id="UPA00074">
    <property type="reaction ID" value="UER00127"/>
</dbReference>
<keyword evidence="11" id="KW-1185">Reference proteome</keyword>
<dbReference type="EMBL" id="QASN01000007">
    <property type="protein sequence ID" value="PTU75510.1"/>
    <property type="molecule type" value="Genomic_DNA"/>
</dbReference>
<dbReference type="PANTHER" id="PTHR43055">
    <property type="entry name" value="FORMATE-DEPENDENT PHOSPHORIBOSYLGLYCINAMIDE FORMYLTRANSFERASE"/>
    <property type="match status" value="1"/>
</dbReference>
<keyword evidence="10" id="KW-0808">Transferase</keyword>
<protein>
    <recommendedName>
        <fullName evidence="8">Formate-dependent phosphoribosylglycinamide formyltransferase</fullName>
        <ecNumber evidence="8">6.3.1.21</ecNumber>
    </recommendedName>
    <alternativeName>
        <fullName evidence="8">5'-phosphoribosylglycinamide transformylase 2</fullName>
    </alternativeName>
    <alternativeName>
        <fullName evidence="8">Formate-dependent GAR transformylase</fullName>
    </alternativeName>
    <alternativeName>
        <fullName evidence="8">GAR transformylase 2</fullName>
        <shortName evidence="8">GART 2</shortName>
    </alternativeName>
    <alternativeName>
        <fullName evidence="8">Non-folate glycinamide ribonucleotide transformylase</fullName>
    </alternativeName>
    <alternativeName>
        <fullName evidence="8">Phosphoribosylglycinamide formyltransferase 2</fullName>
    </alternativeName>
</protein>
<evidence type="ECO:0000256" key="3">
    <source>
        <dbReference type="ARBA" id="ARBA00022723"/>
    </source>
</evidence>
<feature type="binding site" evidence="8">
    <location>
        <position position="286"/>
    </location>
    <ligand>
        <name>N(1)-(5-phospho-beta-D-ribosyl)glycinamide</name>
        <dbReference type="ChEBI" id="CHEBI:143788"/>
    </ligand>
</feature>
<feature type="binding site" evidence="8">
    <location>
        <begin position="160"/>
        <end position="165"/>
    </location>
    <ligand>
        <name>ATP</name>
        <dbReference type="ChEBI" id="CHEBI:30616"/>
    </ligand>
</feature>
<reference evidence="10 11" key="1">
    <citation type="submission" date="2018-04" db="EMBL/GenBank/DDBJ databases">
        <title>Pseudomonas sp. nov., isolated from mangrove soil.</title>
        <authorList>
            <person name="Chen C."/>
        </authorList>
    </citation>
    <scope>NUCLEOTIDE SEQUENCE [LARGE SCALE GENOMIC DNA]</scope>
    <source>
        <strain evidence="10 11">TC-11</strain>
    </source>
</reference>
<dbReference type="InterPro" id="IPR048740">
    <property type="entry name" value="PurT_C"/>
</dbReference>
<comment type="caution">
    <text evidence="10">The sequence shown here is derived from an EMBL/GenBank/DDBJ whole genome shotgun (WGS) entry which is preliminary data.</text>
</comment>
<comment type="catalytic activity">
    <reaction evidence="8">
        <text>N(1)-(5-phospho-beta-D-ribosyl)glycinamide + formate + ATP = N(2)-formyl-N(1)-(5-phospho-beta-D-ribosyl)glycinamide + ADP + phosphate + H(+)</text>
        <dbReference type="Rhea" id="RHEA:24829"/>
        <dbReference type="ChEBI" id="CHEBI:15378"/>
        <dbReference type="ChEBI" id="CHEBI:15740"/>
        <dbReference type="ChEBI" id="CHEBI:30616"/>
        <dbReference type="ChEBI" id="CHEBI:43474"/>
        <dbReference type="ChEBI" id="CHEBI:143788"/>
        <dbReference type="ChEBI" id="CHEBI:147286"/>
        <dbReference type="ChEBI" id="CHEBI:456216"/>
        <dbReference type="EC" id="6.3.1.21"/>
    </reaction>
</comment>
<feature type="binding site" evidence="8">
    <location>
        <position position="155"/>
    </location>
    <ligand>
        <name>ATP</name>
        <dbReference type="ChEBI" id="CHEBI:30616"/>
    </ligand>
</feature>
<feature type="binding site" evidence="8">
    <location>
        <begin position="195"/>
        <end position="198"/>
    </location>
    <ligand>
        <name>ATP</name>
        <dbReference type="ChEBI" id="CHEBI:30616"/>
    </ligand>
</feature>
<feature type="binding site" evidence="8">
    <location>
        <begin position="363"/>
        <end position="364"/>
    </location>
    <ligand>
        <name>N(1)-(5-phospho-beta-D-ribosyl)glycinamide</name>
        <dbReference type="ChEBI" id="CHEBI:143788"/>
    </ligand>
</feature>
<dbReference type="GO" id="GO:0006189">
    <property type="term" value="P:'de novo' IMP biosynthetic process"/>
    <property type="evidence" value="ECO:0007669"/>
    <property type="project" value="UniProtKB-UniRule"/>
</dbReference>
<dbReference type="Gene3D" id="3.30.470.20">
    <property type="entry name" value="ATP-grasp fold, B domain"/>
    <property type="match status" value="1"/>
</dbReference>
<feature type="binding site" evidence="8">
    <location>
        <position position="279"/>
    </location>
    <ligand>
        <name>Mg(2+)</name>
        <dbReference type="ChEBI" id="CHEBI:18420"/>
    </ligand>
</feature>
<dbReference type="InterPro" id="IPR011761">
    <property type="entry name" value="ATP-grasp"/>
</dbReference>
<keyword evidence="4 8" id="KW-0547">Nucleotide-binding</keyword>
<keyword evidence="2 8" id="KW-0436">Ligase</keyword>
<keyword evidence="5 8" id="KW-0658">Purine biosynthesis</keyword>
<evidence type="ECO:0000256" key="8">
    <source>
        <dbReference type="HAMAP-Rule" id="MF_01643"/>
    </source>
</evidence>
<dbReference type="GO" id="GO:0005829">
    <property type="term" value="C:cytosol"/>
    <property type="evidence" value="ECO:0007669"/>
    <property type="project" value="TreeGrafter"/>
</dbReference>
<dbReference type="RefSeq" id="WP_108105877.1">
    <property type="nucleotide sequence ID" value="NZ_QASN01000007.1"/>
</dbReference>
<dbReference type="GO" id="GO:0000287">
    <property type="term" value="F:magnesium ion binding"/>
    <property type="evidence" value="ECO:0007669"/>
    <property type="project" value="UniProtKB-UniRule"/>
</dbReference>
<dbReference type="GO" id="GO:0005524">
    <property type="term" value="F:ATP binding"/>
    <property type="evidence" value="ECO:0007669"/>
    <property type="project" value="UniProtKB-UniRule"/>
</dbReference>
<dbReference type="Gene3D" id="3.30.1490.20">
    <property type="entry name" value="ATP-grasp fold, A domain"/>
    <property type="match status" value="1"/>
</dbReference>
<dbReference type="InterPro" id="IPR005862">
    <property type="entry name" value="PurT"/>
</dbReference>
<feature type="binding site" evidence="8">
    <location>
        <begin position="22"/>
        <end position="23"/>
    </location>
    <ligand>
        <name>N(1)-(5-phospho-beta-D-ribosyl)glycinamide</name>
        <dbReference type="ChEBI" id="CHEBI:143788"/>
    </ligand>
</feature>
<dbReference type="SUPFAM" id="SSF56059">
    <property type="entry name" value="Glutathione synthetase ATP-binding domain-like"/>
    <property type="match status" value="1"/>
</dbReference>
<accession>A0A2T5PCP0</accession>
<dbReference type="HAMAP" id="MF_01643">
    <property type="entry name" value="PurT"/>
    <property type="match status" value="1"/>
</dbReference>
<dbReference type="NCBIfam" id="NF006766">
    <property type="entry name" value="PRK09288.1"/>
    <property type="match status" value="1"/>
</dbReference>
<dbReference type="NCBIfam" id="TIGR01142">
    <property type="entry name" value="purT"/>
    <property type="match status" value="1"/>
</dbReference>
<dbReference type="FunFam" id="3.30.1490.20:FF:000013">
    <property type="entry name" value="Formate-dependent phosphoribosylglycinamide formyltransferase"/>
    <property type="match status" value="1"/>
</dbReference>
<dbReference type="PANTHER" id="PTHR43055:SF1">
    <property type="entry name" value="FORMATE-DEPENDENT PHOSPHORIBOSYLGLYCINAMIDE FORMYLTRANSFERASE"/>
    <property type="match status" value="1"/>
</dbReference>
<dbReference type="EC" id="6.3.1.21" evidence="8"/>
<feature type="binding site" evidence="8">
    <location>
        <position position="203"/>
    </location>
    <ligand>
        <name>ATP</name>
        <dbReference type="ChEBI" id="CHEBI:30616"/>
    </ligand>
</feature>
<keyword evidence="7 8" id="KW-0460">Magnesium</keyword>
<dbReference type="GO" id="GO:0043815">
    <property type="term" value="F:phosphoribosylglycinamide formyltransferase 2 activity"/>
    <property type="evidence" value="ECO:0007669"/>
    <property type="project" value="UniProtKB-UniRule"/>
</dbReference>
<dbReference type="Pfam" id="PF22660">
    <property type="entry name" value="RS_preATP-grasp-like"/>
    <property type="match status" value="1"/>
</dbReference>
<feature type="binding site" evidence="8">
    <location>
        <position position="82"/>
    </location>
    <ligand>
        <name>N(1)-(5-phospho-beta-D-ribosyl)glycinamide</name>
        <dbReference type="ChEBI" id="CHEBI:143788"/>
    </ligand>
</feature>
<comment type="subunit">
    <text evidence="1 8">Homodimer.</text>
</comment>
<dbReference type="Gene3D" id="3.40.50.20">
    <property type="match status" value="1"/>
</dbReference>
<evidence type="ECO:0000256" key="5">
    <source>
        <dbReference type="ARBA" id="ARBA00022755"/>
    </source>
</evidence>
<evidence type="ECO:0000259" key="9">
    <source>
        <dbReference type="PROSITE" id="PS50975"/>
    </source>
</evidence>
<dbReference type="OrthoDB" id="9804625at2"/>
<dbReference type="GO" id="GO:0004644">
    <property type="term" value="F:phosphoribosylglycinamide formyltransferase activity"/>
    <property type="evidence" value="ECO:0007669"/>
    <property type="project" value="UniProtKB-UniRule"/>
</dbReference>